<evidence type="ECO:0000259" key="9">
    <source>
        <dbReference type="Pfam" id="PF13231"/>
    </source>
</evidence>
<accession>A0A2M8KY89</accession>
<comment type="caution">
    <text evidence="10">The sequence shown here is derived from an EMBL/GenBank/DDBJ whole genome shotgun (WGS) entry which is preliminary data.</text>
</comment>
<evidence type="ECO:0000256" key="1">
    <source>
        <dbReference type="ARBA" id="ARBA00004651"/>
    </source>
</evidence>
<sequence length="609" mass="69653">MFSRSNSIAVIFLVFMFTLMFASAWNDSAITDELAHIPAGYSYLTEKDMRLNPEHPPLIKDLAALPLVFLGLSFPTDHPAWTTALNGQWDMGRIFLYESGNDADQIIFWARIPMMLLAVLFGWILYAWTRRRFGSRVALLSLFLLAFSPTFLAHSRYVTTDLAAAFGFLIGIMAFIDILERPTRKRIVIAGIALGVAQLLKFSVVLLLPVYAIVTLLWILSHAYEENISPKERLRHIIRHTFRLLGKFAIVGGIALFIIALVYEWHIWNYPPDRQLADAQEFLSSFGRRSLVNIDFWLIEHRLTRGIGQYILGVLMVVQRAAGGNTTYFLGEVTNTGWTHYFPVVYALKETLALHILTIVAIGVVFIRWGHTKSFALGRWIREHSAETTMLVFIAVYWWYSIRSPLNIGVRHVLPTFPFIYILVSKQIVAWIGDVRTPNPKTAEGVMREIYYEHITALPKQLFLTVTLFWIGFSVLTAYPYYLSYFNGIAGVRGEGYRYAVDSNFDWGQDLKRLRDYVDNNHIDHIAVDYFGAGDLSYYFGEKVEPWWSSRGAPSGYFAISASFRQGAYGKLIPSPSLSSRNEEDLYIWLRSYEPIARAGQSIFIYKLP</sequence>
<keyword evidence="2" id="KW-1003">Cell membrane</keyword>
<dbReference type="AlphaFoldDB" id="A0A2M8KY89"/>
<comment type="subcellular location">
    <subcellularLocation>
        <location evidence="1">Cell membrane</location>
        <topology evidence="1">Multi-pass membrane protein</topology>
    </subcellularLocation>
</comment>
<feature type="transmembrane region" description="Helical" evidence="8">
    <location>
        <begin position="133"/>
        <end position="151"/>
    </location>
</feature>
<evidence type="ECO:0000256" key="6">
    <source>
        <dbReference type="ARBA" id="ARBA00022989"/>
    </source>
</evidence>
<feature type="transmembrane region" description="Helical" evidence="8">
    <location>
        <begin position="381"/>
        <end position="400"/>
    </location>
</feature>
<dbReference type="GO" id="GO:0016763">
    <property type="term" value="F:pentosyltransferase activity"/>
    <property type="evidence" value="ECO:0007669"/>
    <property type="project" value="TreeGrafter"/>
</dbReference>
<name>A0A2M8KY89_9BACT</name>
<evidence type="ECO:0000256" key="8">
    <source>
        <dbReference type="SAM" id="Phobius"/>
    </source>
</evidence>
<evidence type="ECO:0000313" key="10">
    <source>
        <dbReference type="EMBL" id="PJE64895.1"/>
    </source>
</evidence>
<dbReference type="Proteomes" id="UP000229098">
    <property type="component" value="Unassembled WGS sequence"/>
</dbReference>
<dbReference type="InterPro" id="IPR050297">
    <property type="entry name" value="LipidA_mod_glycosyltrf_83"/>
</dbReference>
<feature type="transmembrane region" description="Helical" evidence="8">
    <location>
        <begin position="106"/>
        <end position="126"/>
    </location>
</feature>
<dbReference type="Pfam" id="PF13231">
    <property type="entry name" value="PMT_2"/>
    <property type="match status" value="1"/>
</dbReference>
<feature type="domain" description="Glycosyltransferase RgtA/B/C/D-like" evidence="9">
    <location>
        <begin position="109"/>
        <end position="218"/>
    </location>
</feature>
<evidence type="ECO:0000256" key="7">
    <source>
        <dbReference type="ARBA" id="ARBA00023136"/>
    </source>
</evidence>
<feature type="transmembrane region" description="Helical" evidence="8">
    <location>
        <begin position="157"/>
        <end position="176"/>
    </location>
</feature>
<keyword evidence="4" id="KW-0808">Transferase</keyword>
<feature type="transmembrane region" description="Helical" evidence="8">
    <location>
        <begin position="244"/>
        <end position="263"/>
    </location>
</feature>
<dbReference type="EMBL" id="PFEF01000001">
    <property type="protein sequence ID" value="PJE64895.1"/>
    <property type="molecule type" value="Genomic_DNA"/>
</dbReference>
<gene>
    <name evidence="10" type="ORF">COU90_00035</name>
</gene>
<dbReference type="PANTHER" id="PTHR33908">
    <property type="entry name" value="MANNOSYLTRANSFERASE YKCB-RELATED"/>
    <property type="match status" value="1"/>
</dbReference>
<evidence type="ECO:0000256" key="5">
    <source>
        <dbReference type="ARBA" id="ARBA00022692"/>
    </source>
</evidence>
<evidence type="ECO:0000313" key="11">
    <source>
        <dbReference type="Proteomes" id="UP000229098"/>
    </source>
</evidence>
<feature type="transmembrane region" description="Helical" evidence="8">
    <location>
        <begin position="206"/>
        <end position="224"/>
    </location>
</feature>
<dbReference type="PANTHER" id="PTHR33908:SF11">
    <property type="entry name" value="MEMBRANE PROTEIN"/>
    <property type="match status" value="1"/>
</dbReference>
<dbReference type="InterPro" id="IPR038731">
    <property type="entry name" value="RgtA/B/C-like"/>
</dbReference>
<proteinExistence type="predicted"/>
<feature type="transmembrane region" description="Helical" evidence="8">
    <location>
        <begin position="412"/>
        <end position="432"/>
    </location>
</feature>
<evidence type="ECO:0000256" key="4">
    <source>
        <dbReference type="ARBA" id="ARBA00022679"/>
    </source>
</evidence>
<keyword evidence="5 8" id="KW-0812">Transmembrane</keyword>
<organism evidence="10 11">
    <name type="scientific">Candidatus Ryanbacteria bacterium CG10_big_fil_rev_8_21_14_0_10_43_42</name>
    <dbReference type="NCBI Taxonomy" id="1974864"/>
    <lineage>
        <taxon>Bacteria</taxon>
        <taxon>Candidatus Ryaniibacteriota</taxon>
    </lineage>
</organism>
<keyword evidence="3" id="KW-0328">Glycosyltransferase</keyword>
<dbReference type="GO" id="GO:0009103">
    <property type="term" value="P:lipopolysaccharide biosynthetic process"/>
    <property type="evidence" value="ECO:0007669"/>
    <property type="project" value="UniProtKB-ARBA"/>
</dbReference>
<keyword evidence="6 8" id="KW-1133">Transmembrane helix</keyword>
<feature type="transmembrane region" description="Helical" evidence="8">
    <location>
        <begin position="462"/>
        <end position="482"/>
    </location>
</feature>
<evidence type="ECO:0000256" key="3">
    <source>
        <dbReference type="ARBA" id="ARBA00022676"/>
    </source>
</evidence>
<protein>
    <recommendedName>
        <fullName evidence="9">Glycosyltransferase RgtA/B/C/D-like domain-containing protein</fullName>
    </recommendedName>
</protein>
<keyword evidence="7 8" id="KW-0472">Membrane</keyword>
<evidence type="ECO:0000256" key="2">
    <source>
        <dbReference type="ARBA" id="ARBA00022475"/>
    </source>
</evidence>
<feature type="transmembrane region" description="Helical" evidence="8">
    <location>
        <begin position="352"/>
        <end position="369"/>
    </location>
</feature>
<dbReference type="GO" id="GO:0005886">
    <property type="term" value="C:plasma membrane"/>
    <property type="evidence" value="ECO:0007669"/>
    <property type="project" value="UniProtKB-SubCell"/>
</dbReference>
<reference evidence="11" key="1">
    <citation type="submission" date="2017-09" db="EMBL/GenBank/DDBJ databases">
        <title>Depth-based differentiation of microbial function through sediment-hosted aquifers and enrichment of novel symbionts in the deep terrestrial subsurface.</title>
        <authorList>
            <person name="Probst A.J."/>
            <person name="Ladd B."/>
            <person name="Jarett J.K."/>
            <person name="Geller-Mcgrath D.E."/>
            <person name="Sieber C.M.K."/>
            <person name="Emerson J.B."/>
            <person name="Anantharaman K."/>
            <person name="Thomas B.C."/>
            <person name="Malmstrom R."/>
            <person name="Stieglmeier M."/>
            <person name="Klingl A."/>
            <person name="Woyke T."/>
            <person name="Ryan C.M."/>
            <person name="Banfield J.F."/>
        </authorList>
    </citation>
    <scope>NUCLEOTIDE SEQUENCE [LARGE SCALE GENOMIC DNA]</scope>
</reference>